<gene>
    <name evidence="2" type="ORF">Aco03nite_027940</name>
</gene>
<accession>A0ABQ3X7K9</accession>
<dbReference type="RefSeq" id="WP_203795495.1">
    <property type="nucleotide sequence ID" value="NZ_BAAAQE010000035.1"/>
</dbReference>
<protein>
    <recommendedName>
        <fullName evidence="4">Transposase</fullName>
    </recommendedName>
</protein>
<evidence type="ECO:0000313" key="2">
    <source>
        <dbReference type="EMBL" id="GID54390.1"/>
    </source>
</evidence>
<proteinExistence type="predicted"/>
<comment type="caution">
    <text evidence="2">The sequence shown here is derived from an EMBL/GenBank/DDBJ whole genome shotgun (WGS) entry which is preliminary data.</text>
</comment>
<evidence type="ECO:0008006" key="4">
    <source>
        <dbReference type="Google" id="ProtNLM"/>
    </source>
</evidence>
<evidence type="ECO:0000256" key="1">
    <source>
        <dbReference type="SAM" id="MobiDB-lite"/>
    </source>
</evidence>
<sequence>MADAGYEGASHGIRTPPRQPAAGKPIAIANGTVNRLLRGLRWPVSMAEPY</sequence>
<keyword evidence="3" id="KW-1185">Reference proteome</keyword>
<feature type="region of interest" description="Disordered" evidence="1">
    <location>
        <begin position="1"/>
        <end position="24"/>
    </location>
</feature>
<reference evidence="2 3" key="1">
    <citation type="submission" date="2021-01" db="EMBL/GenBank/DDBJ databases">
        <title>Whole genome shotgun sequence of Actinoplanes couchii NBRC 106145.</title>
        <authorList>
            <person name="Komaki H."/>
            <person name="Tamura T."/>
        </authorList>
    </citation>
    <scope>NUCLEOTIDE SEQUENCE [LARGE SCALE GENOMIC DNA]</scope>
    <source>
        <strain evidence="2 3">NBRC 106145</strain>
    </source>
</reference>
<organism evidence="2 3">
    <name type="scientific">Actinoplanes couchii</name>
    <dbReference type="NCBI Taxonomy" id="403638"/>
    <lineage>
        <taxon>Bacteria</taxon>
        <taxon>Bacillati</taxon>
        <taxon>Actinomycetota</taxon>
        <taxon>Actinomycetes</taxon>
        <taxon>Micromonosporales</taxon>
        <taxon>Micromonosporaceae</taxon>
        <taxon>Actinoplanes</taxon>
    </lineage>
</organism>
<dbReference type="Proteomes" id="UP000612282">
    <property type="component" value="Unassembled WGS sequence"/>
</dbReference>
<name>A0ABQ3X7K9_9ACTN</name>
<evidence type="ECO:0000313" key="3">
    <source>
        <dbReference type="Proteomes" id="UP000612282"/>
    </source>
</evidence>
<dbReference type="EMBL" id="BOMG01000040">
    <property type="protein sequence ID" value="GID54390.1"/>
    <property type="molecule type" value="Genomic_DNA"/>
</dbReference>